<keyword evidence="1" id="KW-1133">Transmembrane helix</keyword>
<evidence type="ECO:0000256" key="1">
    <source>
        <dbReference type="SAM" id="Phobius"/>
    </source>
</evidence>
<gene>
    <name evidence="3" type="ORF">DSM109990_00698</name>
</gene>
<feature type="domain" description="TadE-like" evidence="2">
    <location>
        <begin position="16"/>
        <end position="58"/>
    </location>
</feature>
<dbReference type="RefSeq" id="WP_244152132.1">
    <property type="nucleotide sequence ID" value="NZ_FOPG01000001.1"/>
</dbReference>
<accession>A0ABY3ZIG1</accession>
<evidence type="ECO:0000313" key="4">
    <source>
        <dbReference type="Proteomes" id="UP000831019"/>
    </source>
</evidence>
<evidence type="ECO:0000313" key="3">
    <source>
        <dbReference type="EMBL" id="UOA13905.1"/>
    </source>
</evidence>
<dbReference type="Pfam" id="PF07811">
    <property type="entry name" value="TadE"/>
    <property type="match status" value="1"/>
</dbReference>
<name>A0ABY3ZIG1_9RHOB</name>
<feature type="transmembrane region" description="Helical" evidence="1">
    <location>
        <begin position="20"/>
        <end position="41"/>
    </location>
</feature>
<dbReference type="Proteomes" id="UP000831019">
    <property type="component" value="Chromosome"/>
</dbReference>
<reference evidence="4" key="1">
    <citation type="journal article" date="2022" name="Microorganisms">
        <title>Beyond the ABCs#Discovery of Three New Plasmid Types in Rhodobacterales (RepQ, RepY, RepW).</title>
        <authorList>
            <person name="Freese H.M."/>
            <person name="Ringel V."/>
            <person name="Overmann J."/>
            <person name="Petersen J."/>
        </authorList>
    </citation>
    <scope>NUCLEOTIDE SEQUENCE [LARGE SCALE GENOMIC DNA]</scope>
    <source>
        <strain evidence="4">DSM 109990</strain>
    </source>
</reference>
<keyword evidence="1" id="KW-0812">Transmembrane</keyword>
<evidence type="ECO:0000259" key="2">
    <source>
        <dbReference type="Pfam" id="PF07811"/>
    </source>
</evidence>
<keyword evidence="1" id="KW-0472">Membrane</keyword>
<dbReference type="InterPro" id="IPR012495">
    <property type="entry name" value="TadE-like_dom"/>
</dbReference>
<proteinExistence type="predicted"/>
<dbReference type="EMBL" id="CP085144">
    <property type="protein sequence ID" value="UOA13905.1"/>
    <property type="molecule type" value="Genomic_DNA"/>
</dbReference>
<protein>
    <recommendedName>
        <fullName evidence="2">TadE-like domain-containing protein</fullName>
    </recommendedName>
</protein>
<sequence>MIPAFLKNRFRKSEDGGVTIEFVILFPLALYFFFLALETGLWSAREIMLRRATNLAVRDVRLSTGNTPNYEAMKTLICERSVFQAGCLEGIRIQMEAMPVADWADLTGPAPCVDRTEDYDAANDYKPGQQNNLMMMRVCRLFDPLLPGTGLGRQLPEGSDGEYGVRITTAFVTEPRG</sequence>
<keyword evidence="4" id="KW-1185">Reference proteome</keyword>
<organism evidence="3 4">
    <name type="scientific">Sulfitobacter dubius</name>
    <dbReference type="NCBI Taxonomy" id="218673"/>
    <lineage>
        <taxon>Bacteria</taxon>
        <taxon>Pseudomonadati</taxon>
        <taxon>Pseudomonadota</taxon>
        <taxon>Alphaproteobacteria</taxon>
        <taxon>Rhodobacterales</taxon>
        <taxon>Roseobacteraceae</taxon>
        <taxon>Sulfitobacter</taxon>
    </lineage>
</organism>